<evidence type="ECO:0000256" key="1">
    <source>
        <dbReference type="SAM" id="SignalP"/>
    </source>
</evidence>
<feature type="domain" description="DUF8094" evidence="2">
    <location>
        <begin position="44"/>
        <end position="323"/>
    </location>
</feature>
<reference evidence="3" key="1">
    <citation type="journal article" date="2020" name="Biotechnol. Biofuels">
        <title>New insights from the biogas microbiome by comprehensive genome-resolved metagenomics of nearly 1600 species originating from multiple anaerobic digesters.</title>
        <authorList>
            <person name="Campanaro S."/>
            <person name="Treu L."/>
            <person name="Rodriguez-R L.M."/>
            <person name="Kovalovszki A."/>
            <person name="Ziels R.M."/>
            <person name="Maus I."/>
            <person name="Zhu X."/>
            <person name="Kougias P.G."/>
            <person name="Basile A."/>
            <person name="Luo G."/>
            <person name="Schluter A."/>
            <person name="Konstantinidis K.T."/>
            <person name="Angelidaki I."/>
        </authorList>
    </citation>
    <scope>NUCLEOTIDE SEQUENCE</scope>
    <source>
        <strain evidence="3">AS01afH2WH_6</strain>
    </source>
</reference>
<evidence type="ECO:0000313" key="3">
    <source>
        <dbReference type="EMBL" id="NLT79487.1"/>
    </source>
</evidence>
<comment type="caution">
    <text evidence="3">The sequence shown here is derived from an EMBL/GenBank/DDBJ whole genome shotgun (WGS) entry which is preliminary data.</text>
</comment>
<dbReference type="AlphaFoldDB" id="A0A971CZB0"/>
<reference evidence="3" key="2">
    <citation type="submission" date="2020-01" db="EMBL/GenBank/DDBJ databases">
        <authorList>
            <person name="Campanaro S."/>
        </authorList>
    </citation>
    <scope>NUCLEOTIDE SEQUENCE</scope>
    <source>
        <strain evidence="3">AS01afH2WH_6</strain>
    </source>
</reference>
<proteinExistence type="predicted"/>
<dbReference type="EMBL" id="JAAXZR010000018">
    <property type="protein sequence ID" value="NLT79487.1"/>
    <property type="molecule type" value="Genomic_DNA"/>
</dbReference>
<protein>
    <recommendedName>
        <fullName evidence="2">DUF8094 domain-containing protein</fullName>
    </recommendedName>
</protein>
<organism evidence="3 4">
    <name type="scientific">Bifidobacterium crudilactis</name>
    <dbReference type="NCBI Taxonomy" id="327277"/>
    <lineage>
        <taxon>Bacteria</taxon>
        <taxon>Bacillati</taxon>
        <taxon>Actinomycetota</taxon>
        <taxon>Actinomycetes</taxon>
        <taxon>Bifidobacteriales</taxon>
        <taxon>Bifidobacteriaceae</taxon>
        <taxon>Bifidobacterium</taxon>
    </lineage>
</organism>
<name>A0A971CZB0_9BIFI</name>
<dbReference type="Pfam" id="PF26366">
    <property type="entry name" value="DUF8094"/>
    <property type="match status" value="1"/>
</dbReference>
<accession>A0A971CZB0</accession>
<dbReference type="PROSITE" id="PS51257">
    <property type="entry name" value="PROKAR_LIPOPROTEIN"/>
    <property type="match status" value="1"/>
</dbReference>
<sequence>MSIRKGMKATFCAILAGSLAFTLAACEGQVPQVSTSTSSSKAPDLTQKQEKAIRDKILDSLNKANEAKDPSLLESRVTGPQLQIRTSELKVAQATGTLDAKTTIPSDIMQTVIPTDSGWPRSVFTITTTTSDQQSKRLLVLDQNSARENFKLWGVARLFPGAQLPKFQVPSIGSQMGQVNDSGLVATPAQAVQRYADLLQNGASSKYADEFGADYFRQDLGKLTETVQEGIAANNGTQQQVFSAQADGIKVMRSSDGGDLVVAQINSVWTRTAGEGRESLPASDAEKALFGTTTATSTIKASYVNVVAMYIPPAGSDAKIQAVGAERQPITVEAQ</sequence>
<dbReference type="Proteomes" id="UP000767327">
    <property type="component" value="Unassembled WGS sequence"/>
</dbReference>
<feature type="chain" id="PRO_5039588338" description="DUF8094 domain-containing protein" evidence="1">
    <location>
        <begin position="25"/>
        <end position="335"/>
    </location>
</feature>
<dbReference type="InterPro" id="IPR058407">
    <property type="entry name" value="DUF8094"/>
</dbReference>
<evidence type="ECO:0000313" key="4">
    <source>
        <dbReference type="Proteomes" id="UP000767327"/>
    </source>
</evidence>
<keyword evidence="1" id="KW-0732">Signal</keyword>
<evidence type="ECO:0000259" key="2">
    <source>
        <dbReference type="Pfam" id="PF26366"/>
    </source>
</evidence>
<gene>
    <name evidence="3" type="ORF">GXW98_04265</name>
</gene>
<feature type="signal peptide" evidence="1">
    <location>
        <begin position="1"/>
        <end position="24"/>
    </location>
</feature>
<dbReference type="RefSeq" id="WP_414627065.1">
    <property type="nucleotide sequence ID" value="NZ_CP181270.1"/>
</dbReference>